<dbReference type="InterPro" id="IPR052028">
    <property type="entry name" value="HipA_Ser/Thr_kinase"/>
</dbReference>
<evidence type="ECO:0000256" key="1">
    <source>
        <dbReference type="ARBA" id="ARBA00010164"/>
    </source>
</evidence>
<dbReference type="RefSeq" id="WP_010920579.1">
    <property type="nucleotide sequence ID" value="NC_011916.1"/>
</dbReference>
<dbReference type="GO" id="GO:0004674">
    <property type="term" value="F:protein serine/threonine kinase activity"/>
    <property type="evidence" value="ECO:0007669"/>
    <property type="project" value="TreeGrafter"/>
</dbReference>
<dbReference type="CDD" id="cd17793">
    <property type="entry name" value="HipA"/>
    <property type="match status" value="1"/>
</dbReference>
<dbReference type="OrthoDB" id="9805913at2"/>
<dbReference type="HOGENOM" id="CLU_030167_1_0_5"/>
<dbReference type="InterPro" id="IPR012893">
    <property type="entry name" value="HipA-like_C"/>
</dbReference>
<dbReference type="Proteomes" id="UP000001364">
    <property type="component" value="Chromosome"/>
</dbReference>
<dbReference type="GO" id="GO:0005829">
    <property type="term" value="C:cytosol"/>
    <property type="evidence" value="ECO:0007669"/>
    <property type="project" value="TreeGrafter"/>
</dbReference>
<evidence type="ECO:0000313" key="6">
    <source>
        <dbReference type="EMBL" id="ACL96286.1"/>
    </source>
</evidence>
<dbReference type="Pfam" id="PF07804">
    <property type="entry name" value="HipA_C"/>
    <property type="match status" value="1"/>
</dbReference>
<dbReference type="AlphaFoldDB" id="A0A0H3CA27"/>
<keyword evidence="2" id="KW-0808">Transferase</keyword>
<reference evidence="6 7" key="1">
    <citation type="journal article" date="2010" name="J. Bacteriol.">
        <title>The genetic basis of laboratory adaptation in Caulobacter crescentus.</title>
        <authorList>
            <person name="Marks M.E."/>
            <person name="Castro-Rojas C.M."/>
            <person name="Teiling C."/>
            <person name="Du L."/>
            <person name="Kapatral V."/>
            <person name="Walunas T.L."/>
            <person name="Crosson S."/>
        </authorList>
    </citation>
    <scope>NUCLEOTIDE SEQUENCE [LARGE SCALE GENOMIC DNA]</scope>
    <source>
        <strain evidence="7">NA1000 / CB15N</strain>
    </source>
</reference>
<dbReference type="EMBL" id="CP001340">
    <property type="protein sequence ID" value="ACL96286.1"/>
    <property type="molecule type" value="Genomic_DNA"/>
</dbReference>
<evidence type="ECO:0000256" key="2">
    <source>
        <dbReference type="ARBA" id="ARBA00022679"/>
    </source>
</evidence>
<evidence type="ECO:0000259" key="4">
    <source>
        <dbReference type="Pfam" id="PF07804"/>
    </source>
</evidence>
<organism evidence="6 7">
    <name type="scientific">Caulobacter vibrioides (strain NA1000 / CB15N)</name>
    <name type="common">Caulobacter crescentus</name>
    <dbReference type="NCBI Taxonomy" id="565050"/>
    <lineage>
        <taxon>Bacteria</taxon>
        <taxon>Pseudomonadati</taxon>
        <taxon>Pseudomonadota</taxon>
        <taxon>Alphaproteobacteria</taxon>
        <taxon>Caulobacterales</taxon>
        <taxon>Caulobacteraceae</taxon>
        <taxon>Caulobacter</taxon>
    </lineage>
</organism>
<keyword evidence="7" id="KW-1185">Reference proteome</keyword>
<proteinExistence type="inferred from homology"/>
<evidence type="ECO:0000313" key="7">
    <source>
        <dbReference type="Proteomes" id="UP000001364"/>
    </source>
</evidence>
<keyword evidence="3" id="KW-0418">Kinase</keyword>
<dbReference type="Pfam" id="PF13657">
    <property type="entry name" value="Couple_hipA"/>
    <property type="match status" value="1"/>
</dbReference>
<dbReference type="NCBIfam" id="TIGR03071">
    <property type="entry name" value="couple_hipA"/>
    <property type="match status" value="1"/>
</dbReference>
<dbReference type="RefSeq" id="YP_002518194.1">
    <property type="nucleotide sequence ID" value="NC_011916.1"/>
</dbReference>
<dbReference type="PhylomeDB" id="A0A0H3CA27"/>
<sequence>MSGPAGLIVRMDGFNLPAGYLASDEARAISFAYDDRYIAAGGPPLSLSMPLEQVSFGDVTARAFFDNLLPENDQMQRVMDREGLARDDIVGLLSHLGADCSGAISCLPIGADPIKVPGVLSEDYELLAPGAIAEIARSLAERQRLPDTITDPSPVAGVQRKIALTHTPQGFAKPRPGRKVPTTHILKVPETRLRRDARLEAAAARLASALGLDVSIPEAIVIDGVDALLITRFDRVVRDGVVYRLHQEDFAQAMGLPATLKYQRNGAPGRQFDAQAIARVLDQTEAPALSRTAFLSATIFNLLIGNTDNHAKNHGLLYRQGRAPILAPLYDLLPSRMNLDFNDQLSFNIGAADHPDAITFDDMMAFFEVFGMRRAAAARFIENVIKPMIEALERATLGLAGERLKDMDDLIGRETEQLVEVLGLDVAVRERDYYPKVRHALAPS</sequence>
<dbReference type="GeneID" id="7331145"/>
<dbReference type="PANTHER" id="PTHR37419">
    <property type="entry name" value="SERINE/THREONINE-PROTEIN KINASE TOXIN HIPA"/>
    <property type="match status" value="1"/>
</dbReference>
<comment type="similarity">
    <text evidence="1">Belongs to the HipA Ser/Thr kinase family.</text>
</comment>
<dbReference type="PATRIC" id="fig|565050.3.peg.2755"/>
<dbReference type="InterPro" id="IPR017508">
    <property type="entry name" value="HipA_N1"/>
</dbReference>
<feature type="domain" description="HipA-like C-terminal" evidence="4">
    <location>
        <begin position="155"/>
        <end position="388"/>
    </location>
</feature>
<evidence type="ECO:0000256" key="3">
    <source>
        <dbReference type="ARBA" id="ARBA00022777"/>
    </source>
</evidence>
<dbReference type="SMR" id="A0A0H3CA27"/>
<evidence type="ECO:0000259" key="5">
    <source>
        <dbReference type="Pfam" id="PF13657"/>
    </source>
</evidence>
<feature type="domain" description="HipA N-terminal subdomain 1" evidence="5">
    <location>
        <begin position="16"/>
        <end position="106"/>
    </location>
</feature>
<gene>
    <name evidence="6" type="ordered locus">CCNA_02821</name>
</gene>
<accession>A0A0H3CA27</accession>
<dbReference type="KEGG" id="ccs:CCNA_02821"/>
<protein>
    <submittedName>
        <fullName evidence="6">HipA-related phosphatidylinositol 3/4-kinase</fullName>
    </submittedName>
</protein>
<dbReference type="PANTHER" id="PTHR37419:SF1">
    <property type="entry name" value="SERINE_THREONINE-PROTEIN KINASE TOXIN HIPA"/>
    <property type="match status" value="1"/>
</dbReference>
<name>A0A0H3CA27_CAUVN</name>
<dbReference type="Gene3D" id="1.10.1070.20">
    <property type="match status" value="1"/>
</dbReference>